<dbReference type="EMBL" id="MT142440">
    <property type="protein sequence ID" value="QJA80888.1"/>
    <property type="molecule type" value="Genomic_DNA"/>
</dbReference>
<dbReference type="AlphaFoldDB" id="A0A6M3KHB7"/>
<evidence type="ECO:0000313" key="1">
    <source>
        <dbReference type="EMBL" id="QJA80888.1"/>
    </source>
</evidence>
<proteinExistence type="predicted"/>
<sequence length="91" mass="10218">MLEVRYDKKTGELTAWCGDDKQFGNLDKGRIDEVIVLLDTPVPKKLISALLYDKATNKLINNPNYIEPKDRYPLAEIDDLKAKLVAAGVIT</sequence>
<organism evidence="1">
    <name type="scientific">viral metagenome</name>
    <dbReference type="NCBI Taxonomy" id="1070528"/>
    <lineage>
        <taxon>unclassified sequences</taxon>
        <taxon>metagenomes</taxon>
        <taxon>organismal metagenomes</taxon>
    </lineage>
</organism>
<dbReference type="EMBL" id="MT143210">
    <property type="protein sequence ID" value="QJA94187.1"/>
    <property type="molecule type" value="Genomic_DNA"/>
</dbReference>
<gene>
    <name evidence="1" type="ORF">MM415A00623_0008</name>
    <name evidence="2" type="ORF">MM415B03941_0012</name>
</gene>
<reference evidence="1" key="1">
    <citation type="submission" date="2020-03" db="EMBL/GenBank/DDBJ databases">
        <title>The deep terrestrial virosphere.</title>
        <authorList>
            <person name="Holmfeldt K."/>
            <person name="Nilsson E."/>
            <person name="Simone D."/>
            <person name="Lopez-Fernandez M."/>
            <person name="Wu X."/>
            <person name="de Brujin I."/>
            <person name="Lundin D."/>
            <person name="Andersson A."/>
            <person name="Bertilsson S."/>
            <person name="Dopson M."/>
        </authorList>
    </citation>
    <scope>NUCLEOTIDE SEQUENCE</scope>
    <source>
        <strain evidence="1">MM415A00623</strain>
        <strain evidence="2">MM415B03941</strain>
    </source>
</reference>
<name>A0A6M3KHB7_9ZZZZ</name>
<evidence type="ECO:0000313" key="2">
    <source>
        <dbReference type="EMBL" id="QJA94187.1"/>
    </source>
</evidence>
<protein>
    <submittedName>
        <fullName evidence="1">Uncharacterized protein</fullName>
    </submittedName>
</protein>
<accession>A0A6M3KHB7</accession>